<name>A0A645HSE0_9ZZZZ</name>
<sequence>MEITQDEFAKRLDISSKHLSEILSGKASVHEDVAMKLATVLGTSAGLWLNLQAKYNEKCEVIRSDRAELTSPQI</sequence>
<evidence type="ECO:0000259" key="2">
    <source>
        <dbReference type="PROSITE" id="PS50943"/>
    </source>
</evidence>
<dbReference type="NCBIfam" id="TIGR02607">
    <property type="entry name" value="antidote_HigA"/>
    <property type="match status" value="1"/>
</dbReference>
<dbReference type="PANTHER" id="PTHR36924">
    <property type="entry name" value="ANTITOXIN HIGA-1"/>
    <property type="match status" value="1"/>
</dbReference>
<dbReference type="PANTHER" id="PTHR36924:SF1">
    <property type="entry name" value="ANTITOXIN HIGA-1"/>
    <property type="match status" value="1"/>
</dbReference>
<dbReference type="SUPFAM" id="SSF47413">
    <property type="entry name" value="lambda repressor-like DNA-binding domains"/>
    <property type="match status" value="1"/>
</dbReference>
<dbReference type="CDD" id="cd00093">
    <property type="entry name" value="HTH_XRE"/>
    <property type="match status" value="1"/>
</dbReference>
<reference evidence="3" key="1">
    <citation type="submission" date="2019-08" db="EMBL/GenBank/DDBJ databases">
        <authorList>
            <person name="Kucharzyk K."/>
            <person name="Murdoch R.W."/>
            <person name="Higgins S."/>
            <person name="Loffler F."/>
        </authorList>
    </citation>
    <scope>NUCLEOTIDE SEQUENCE</scope>
</reference>
<protein>
    <recommendedName>
        <fullName evidence="2">HTH cro/C1-type domain-containing protein</fullName>
    </recommendedName>
</protein>
<keyword evidence="1" id="KW-0238">DNA-binding</keyword>
<evidence type="ECO:0000256" key="1">
    <source>
        <dbReference type="ARBA" id="ARBA00023125"/>
    </source>
</evidence>
<dbReference type="InterPro" id="IPR001387">
    <property type="entry name" value="Cro/C1-type_HTH"/>
</dbReference>
<dbReference type="Gene3D" id="1.10.260.40">
    <property type="entry name" value="lambda repressor-like DNA-binding domains"/>
    <property type="match status" value="1"/>
</dbReference>
<gene>
    <name evidence="3" type="ORF">SDC9_189412</name>
</gene>
<dbReference type="EMBL" id="VSSQ01099178">
    <property type="protein sequence ID" value="MPN41857.1"/>
    <property type="molecule type" value="Genomic_DNA"/>
</dbReference>
<dbReference type="GO" id="GO:0003677">
    <property type="term" value="F:DNA binding"/>
    <property type="evidence" value="ECO:0007669"/>
    <property type="project" value="UniProtKB-KW"/>
</dbReference>
<accession>A0A645HSE0</accession>
<dbReference type="Pfam" id="PF01381">
    <property type="entry name" value="HTH_3"/>
    <property type="match status" value="1"/>
</dbReference>
<dbReference type="AlphaFoldDB" id="A0A645HSE0"/>
<comment type="caution">
    <text evidence="3">The sequence shown here is derived from an EMBL/GenBank/DDBJ whole genome shotgun (WGS) entry which is preliminary data.</text>
</comment>
<feature type="domain" description="HTH cro/C1-type" evidence="2">
    <location>
        <begin position="3"/>
        <end position="48"/>
    </location>
</feature>
<dbReference type="InterPro" id="IPR010982">
    <property type="entry name" value="Lambda_DNA-bd_dom_sf"/>
</dbReference>
<evidence type="ECO:0000313" key="3">
    <source>
        <dbReference type="EMBL" id="MPN41857.1"/>
    </source>
</evidence>
<dbReference type="InterPro" id="IPR013430">
    <property type="entry name" value="Toxin_antidote_HigA"/>
</dbReference>
<proteinExistence type="predicted"/>
<organism evidence="3">
    <name type="scientific">bioreactor metagenome</name>
    <dbReference type="NCBI Taxonomy" id="1076179"/>
    <lineage>
        <taxon>unclassified sequences</taxon>
        <taxon>metagenomes</taxon>
        <taxon>ecological metagenomes</taxon>
    </lineage>
</organism>
<dbReference type="PROSITE" id="PS50943">
    <property type="entry name" value="HTH_CROC1"/>
    <property type="match status" value="1"/>
</dbReference>